<protein>
    <submittedName>
        <fullName evidence="2">Exonuclease SbcC</fullName>
    </submittedName>
</protein>
<keyword evidence="2" id="KW-0269">Exonuclease</keyword>
<proteinExistence type="predicted"/>
<name>A0A3Q8CBW7_9LACO</name>
<keyword evidence="2" id="KW-0540">Nuclease</keyword>
<organism evidence="2 3">
    <name type="scientific">Liquorilactobacillus hordei</name>
    <dbReference type="NCBI Taxonomy" id="468911"/>
    <lineage>
        <taxon>Bacteria</taxon>
        <taxon>Bacillati</taxon>
        <taxon>Bacillota</taxon>
        <taxon>Bacilli</taxon>
        <taxon>Lactobacillales</taxon>
        <taxon>Lactobacillaceae</taxon>
        <taxon>Liquorilactobacillus</taxon>
    </lineage>
</organism>
<reference evidence="2 3" key="1">
    <citation type="submission" date="2016-11" db="EMBL/GenBank/DDBJ databases">
        <title>Interaction between Lactobacillus species and yeast in water kefir.</title>
        <authorList>
            <person name="Behr J."/>
            <person name="Xu D."/>
            <person name="Vogel R.F."/>
        </authorList>
    </citation>
    <scope>NUCLEOTIDE SEQUENCE [LARGE SCALE GENOMIC DNA]</scope>
    <source>
        <strain evidence="2 3">TMW 1.1822</strain>
    </source>
</reference>
<dbReference type="KEGG" id="lhw:BSQ49_04560"/>
<dbReference type="AlphaFoldDB" id="A0A3Q8CBW7"/>
<keyword evidence="1" id="KW-0175">Coiled coil</keyword>
<evidence type="ECO:0000256" key="1">
    <source>
        <dbReference type="SAM" id="Coils"/>
    </source>
</evidence>
<keyword evidence="2" id="KW-0378">Hydrolase</keyword>
<sequence>MILETSKTVSDGEYVQAKQELSKAVANKIRYLQTLATAIDNKDDRLVYQLIDGDRYSEQIIKARHGSADTDNEKLVSDIAAKLSQYLSTNLLAFLAETYPFFYFEQIDLGKFQFYFGNWWDRRLFGELDVIKVKFNFDDIEYEKLRRAFELDGQSKRLNSDKISMLSSQADQLQALIDSQAQRDEEKEKTRLQLKKSAQEKVMPWEASKAKEAKQQLINQLSNLTEQDEKAQDAYRLIKDNEKKVLELSKEDTLIGYEKQSIIAKFGSFDAFEARCESLYRDYIADLIATNGRMNTNE</sequence>
<gene>
    <name evidence="2" type="ORF">BSQ49_04560</name>
</gene>
<dbReference type="EMBL" id="CP018176">
    <property type="protein sequence ID" value="AUJ29530.1"/>
    <property type="molecule type" value="Genomic_DNA"/>
</dbReference>
<evidence type="ECO:0000313" key="3">
    <source>
        <dbReference type="Proteomes" id="UP000314960"/>
    </source>
</evidence>
<dbReference type="GO" id="GO:0004527">
    <property type="term" value="F:exonuclease activity"/>
    <property type="evidence" value="ECO:0007669"/>
    <property type="project" value="UniProtKB-KW"/>
</dbReference>
<dbReference type="Proteomes" id="UP000314960">
    <property type="component" value="Chromosome"/>
</dbReference>
<feature type="coiled-coil region" evidence="1">
    <location>
        <begin position="207"/>
        <end position="234"/>
    </location>
</feature>
<evidence type="ECO:0000313" key="2">
    <source>
        <dbReference type="EMBL" id="AUJ29530.1"/>
    </source>
</evidence>
<accession>A0A3Q8CBW7</accession>